<protein>
    <submittedName>
        <fullName evidence="1">Uncharacterized protein</fullName>
    </submittedName>
</protein>
<dbReference type="EMBL" id="KV921288">
    <property type="protein sequence ID" value="ORE20786.1"/>
    <property type="molecule type" value="Genomic_DNA"/>
</dbReference>
<evidence type="ECO:0000313" key="1">
    <source>
        <dbReference type="EMBL" id="ORE20786.1"/>
    </source>
</evidence>
<sequence length="199" mass="22637">MKKLLCKSVSKSKEAGPEKHQREKRNILLTGKLSPCSKCTAVVKKCPVTFVLATIVTSSQVAEIEDDIKGLRFTKEGYEERLFESILANIADSNRPRCSRLETSSESCCTIILFIFFCDGSDESDIRLMDVTSIRPKTSYHCKANDTNRRRNRFINHEYMHRKASDHPDIYNKIGSFSHNNSRTNQTVHEKQGVCLACI</sequence>
<dbReference type="Proteomes" id="UP000242381">
    <property type="component" value="Unassembled WGS sequence"/>
</dbReference>
<name>A0A1X0S911_RHIZD</name>
<accession>A0A1X0S911</accession>
<reference evidence="1 2" key="1">
    <citation type="journal article" date="2016" name="Proc. Natl. Acad. Sci. U.S.A.">
        <title>Lipid metabolic changes in an early divergent fungus govern the establishment of a mutualistic symbiosis with endobacteria.</title>
        <authorList>
            <person name="Lastovetsky O.A."/>
            <person name="Gaspar M.L."/>
            <person name="Mondo S.J."/>
            <person name="LaButti K.M."/>
            <person name="Sandor L."/>
            <person name="Grigoriev I.V."/>
            <person name="Henry S.A."/>
            <person name="Pawlowska T.E."/>
        </authorList>
    </citation>
    <scope>NUCLEOTIDE SEQUENCE [LARGE SCALE GENOMIC DNA]</scope>
    <source>
        <strain evidence="1 2">ATCC 11559</strain>
    </source>
</reference>
<gene>
    <name evidence="1" type="ORF">BCV71DRAFT_232822</name>
</gene>
<dbReference type="AlphaFoldDB" id="A0A1X0S911"/>
<evidence type="ECO:0000313" key="2">
    <source>
        <dbReference type="Proteomes" id="UP000242381"/>
    </source>
</evidence>
<proteinExistence type="predicted"/>
<organism evidence="1 2">
    <name type="scientific">Rhizopus microsporus</name>
    <dbReference type="NCBI Taxonomy" id="58291"/>
    <lineage>
        <taxon>Eukaryota</taxon>
        <taxon>Fungi</taxon>
        <taxon>Fungi incertae sedis</taxon>
        <taxon>Mucoromycota</taxon>
        <taxon>Mucoromycotina</taxon>
        <taxon>Mucoromycetes</taxon>
        <taxon>Mucorales</taxon>
        <taxon>Mucorineae</taxon>
        <taxon>Rhizopodaceae</taxon>
        <taxon>Rhizopus</taxon>
    </lineage>
</organism>